<proteinExistence type="inferred from homology"/>
<dbReference type="SUPFAM" id="SSF53067">
    <property type="entry name" value="Actin-like ATPase domain"/>
    <property type="match status" value="2"/>
</dbReference>
<dbReference type="Proteomes" id="UP000886800">
    <property type="component" value="Unassembled WGS sequence"/>
</dbReference>
<dbReference type="InterPro" id="IPR013126">
    <property type="entry name" value="Hsp_70_fam"/>
</dbReference>
<evidence type="ECO:0000256" key="6">
    <source>
        <dbReference type="ARBA" id="ARBA00022741"/>
    </source>
</evidence>
<dbReference type="PRINTS" id="PR00301">
    <property type="entry name" value="HEATSHOCK70"/>
</dbReference>
<evidence type="ECO:0000256" key="3">
    <source>
        <dbReference type="ARBA" id="ARBA00014415"/>
    </source>
</evidence>
<dbReference type="PROSITE" id="PS00297">
    <property type="entry name" value="HSP70_1"/>
    <property type="match status" value="1"/>
</dbReference>
<protein>
    <recommendedName>
        <fullName evidence="3">Chaperone protein DnaK</fullName>
    </recommendedName>
    <alternativeName>
        <fullName evidence="4">Chaperone protein dnaK</fullName>
    </alternativeName>
    <alternativeName>
        <fullName evidence="12">HSP70</fullName>
    </alternativeName>
    <alternativeName>
        <fullName evidence="11">Heat shock 70 kDa protein</fullName>
    </alternativeName>
    <alternativeName>
        <fullName evidence="10">Heat shock protein 70</fullName>
    </alternativeName>
</protein>
<dbReference type="GO" id="GO:0140662">
    <property type="term" value="F:ATP-dependent protein folding chaperone"/>
    <property type="evidence" value="ECO:0007669"/>
    <property type="project" value="InterPro"/>
</dbReference>
<evidence type="ECO:0000256" key="7">
    <source>
        <dbReference type="ARBA" id="ARBA00022840"/>
    </source>
</evidence>
<evidence type="ECO:0000256" key="5">
    <source>
        <dbReference type="ARBA" id="ARBA00022553"/>
    </source>
</evidence>
<gene>
    <name evidence="14" type="ORF">H9736_00445</name>
</gene>
<dbReference type="InterPro" id="IPR029047">
    <property type="entry name" value="HSP70_peptide-bd_sf"/>
</dbReference>
<dbReference type="PROSITE" id="PS01036">
    <property type="entry name" value="HSP70_3"/>
    <property type="match status" value="1"/>
</dbReference>
<dbReference type="Gene3D" id="2.60.34.10">
    <property type="entry name" value="Substrate Binding Domain Of DNAk, Chain A, domain 1"/>
    <property type="match status" value="1"/>
</dbReference>
<evidence type="ECO:0000313" key="15">
    <source>
        <dbReference type="Proteomes" id="UP000886800"/>
    </source>
</evidence>
<keyword evidence="6 13" id="KW-0547">Nucleotide-binding</keyword>
<sequence length="577" mass="63382">MAILGIDLGTTNSLAAVWRNGHSELIPNAAGGYLTPSVVSVDEDGSILVGQAARERLISHPQQTAARFKRYMGTQKVFQLGEQSFRPEELSALVLRRLREDAECYLGEPVTEAVISVPAYFAEAQRAATKRAGALAGLRVERLVNEPSAAAVSAHIAEGDADKVCLVFDLGGGTLDVSLVERFDNVVSVTAVSGDNRLGGSDFDRAIAQGFCEESGIPFDQLEPSRQELLIRQAEACKIALTTQPLAVMSVDDGVIHASLPLTNEWMIRKCSRLFRRMAVPVRTVLRDAGMDLSELDELVMVGGSSHMPSVRQYIAQLLGRQPAADSRPDTAIALGAGICAGMKARSADLKEMVLTDVCPFTLGVAVYNEAETERDLMSPLIERNSVLPTSKEGVYYTVHDGQTKVELKVYQGENPYCEDNTLLGKLSVSVPAAPRGQQSVRVRFTYDINGLLEVEAANRNGQMFRLVIQNQEMTQQEAERRLQELSALKLHPRDQEIPRALLARAQRMFAMTVGDLRQRVAQFLAWYQNELASQEAIRVAKASRRMAQFLDEVETYLGRDALPDPFFDSGEQEELP</sequence>
<keyword evidence="8" id="KW-0346">Stress response</keyword>
<evidence type="ECO:0000256" key="4">
    <source>
        <dbReference type="ARBA" id="ARBA00017249"/>
    </source>
</evidence>
<dbReference type="InterPro" id="IPR018181">
    <property type="entry name" value="Heat_shock_70_CS"/>
</dbReference>
<evidence type="ECO:0000313" key="14">
    <source>
        <dbReference type="EMBL" id="HIX64695.1"/>
    </source>
</evidence>
<evidence type="ECO:0000256" key="9">
    <source>
        <dbReference type="ARBA" id="ARBA00023186"/>
    </source>
</evidence>
<dbReference type="Gene3D" id="3.30.420.40">
    <property type="match status" value="2"/>
</dbReference>
<reference evidence="14" key="2">
    <citation type="submission" date="2021-04" db="EMBL/GenBank/DDBJ databases">
        <authorList>
            <person name="Gilroy R."/>
        </authorList>
    </citation>
    <scope>NUCLEOTIDE SEQUENCE</scope>
    <source>
        <strain evidence="14">CHK188-5543</strain>
    </source>
</reference>
<keyword evidence="9" id="KW-0143">Chaperone</keyword>
<keyword evidence="5" id="KW-0597">Phosphoprotein</keyword>
<evidence type="ECO:0000256" key="13">
    <source>
        <dbReference type="RuleBase" id="RU003322"/>
    </source>
</evidence>
<keyword evidence="7 13" id="KW-0067">ATP-binding</keyword>
<evidence type="ECO:0000256" key="1">
    <source>
        <dbReference type="ARBA" id="ARBA00002290"/>
    </source>
</evidence>
<name>A0A9D1WQ17_9FIRM</name>
<dbReference type="PANTHER" id="PTHR19375">
    <property type="entry name" value="HEAT SHOCK PROTEIN 70KDA"/>
    <property type="match status" value="1"/>
</dbReference>
<reference evidence="14" key="1">
    <citation type="journal article" date="2021" name="PeerJ">
        <title>Extensive microbial diversity within the chicken gut microbiome revealed by metagenomics and culture.</title>
        <authorList>
            <person name="Gilroy R."/>
            <person name="Ravi A."/>
            <person name="Getino M."/>
            <person name="Pursley I."/>
            <person name="Horton D.L."/>
            <person name="Alikhan N.F."/>
            <person name="Baker D."/>
            <person name="Gharbi K."/>
            <person name="Hall N."/>
            <person name="Watson M."/>
            <person name="Adriaenssens E.M."/>
            <person name="Foster-Nyarko E."/>
            <person name="Jarju S."/>
            <person name="Secka A."/>
            <person name="Antonio M."/>
            <person name="Oren A."/>
            <person name="Chaudhuri R.R."/>
            <person name="La Ragione R."/>
            <person name="Hildebrand F."/>
            <person name="Pallen M.J."/>
        </authorList>
    </citation>
    <scope>NUCLEOTIDE SEQUENCE</scope>
    <source>
        <strain evidence="14">CHK188-5543</strain>
    </source>
</reference>
<comment type="caution">
    <text evidence="14">The sequence shown here is derived from an EMBL/GenBank/DDBJ whole genome shotgun (WGS) entry which is preliminary data.</text>
</comment>
<dbReference type="Gene3D" id="3.90.640.10">
    <property type="entry name" value="Actin, Chain A, domain 4"/>
    <property type="match status" value="1"/>
</dbReference>
<dbReference type="GO" id="GO:0005524">
    <property type="term" value="F:ATP binding"/>
    <property type="evidence" value="ECO:0007669"/>
    <property type="project" value="UniProtKB-KW"/>
</dbReference>
<evidence type="ECO:0000256" key="2">
    <source>
        <dbReference type="ARBA" id="ARBA00007381"/>
    </source>
</evidence>
<dbReference type="InterPro" id="IPR043129">
    <property type="entry name" value="ATPase_NBD"/>
</dbReference>
<organism evidence="14 15">
    <name type="scientific">Candidatus Anaerotruncus excrementipullorum</name>
    <dbReference type="NCBI Taxonomy" id="2838465"/>
    <lineage>
        <taxon>Bacteria</taxon>
        <taxon>Bacillati</taxon>
        <taxon>Bacillota</taxon>
        <taxon>Clostridia</taxon>
        <taxon>Eubacteriales</taxon>
        <taxon>Oscillospiraceae</taxon>
        <taxon>Anaerotruncus</taxon>
    </lineage>
</organism>
<evidence type="ECO:0000256" key="8">
    <source>
        <dbReference type="ARBA" id="ARBA00023016"/>
    </source>
</evidence>
<evidence type="ECO:0000256" key="10">
    <source>
        <dbReference type="ARBA" id="ARBA00030019"/>
    </source>
</evidence>
<dbReference type="FunFam" id="3.30.420.40:FF:000071">
    <property type="entry name" value="Molecular chaperone DnaK"/>
    <property type="match status" value="1"/>
</dbReference>
<accession>A0A9D1WQ17</accession>
<evidence type="ECO:0000256" key="12">
    <source>
        <dbReference type="ARBA" id="ARBA00033103"/>
    </source>
</evidence>
<comment type="function">
    <text evidence="1">Acts as a chaperone.</text>
</comment>
<dbReference type="PROSITE" id="PS00329">
    <property type="entry name" value="HSP70_2"/>
    <property type="match status" value="1"/>
</dbReference>
<dbReference type="SUPFAM" id="SSF100920">
    <property type="entry name" value="Heat shock protein 70kD (HSP70), peptide-binding domain"/>
    <property type="match status" value="1"/>
</dbReference>
<dbReference type="EMBL" id="DXES01000011">
    <property type="protein sequence ID" value="HIX64695.1"/>
    <property type="molecule type" value="Genomic_DNA"/>
</dbReference>
<dbReference type="Pfam" id="PF00012">
    <property type="entry name" value="HSP70"/>
    <property type="match status" value="2"/>
</dbReference>
<dbReference type="AlphaFoldDB" id="A0A9D1WQ17"/>
<comment type="similarity">
    <text evidence="2 13">Belongs to the heat shock protein 70 family.</text>
</comment>
<evidence type="ECO:0000256" key="11">
    <source>
        <dbReference type="ARBA" id="ARBA00030945"/>
    </source>
</evidence>